<evidence type="ECO:0000313" key="8">
    <source>
        <dbReference type="EMBL" id="PLT29994.1"/>
    </source>
</evidence>
<feature type="transmembrane region" description="Helical" evidence="6">
    <location>
        <begin position="151"/>
        <end position="174"/>
    </location>
</feature>
<dbReference type="Proteomes" id="UP000234748">
    <property type="component" value="Unassembled WGS sequence"/>
</dbReference>
<dbReference type="AlphaFoldDB" id="A0A2N5M6J7"/>
<feature type="transmembrane region" description="Helical" evidence="6">
    <location>
        <begin position="195"/>
        <end position="213"/>
    </location>
</feature>
<comment type="similarity">
    <text evidence="6">Belongs to the ABC-4 integral membrane protein family.</text>
</comment>
<feature type="transmembrane region" description="Helical" evidence="6">
    <location>
        <begin position="556"/>
        <end position="578"/>
    </location>
</feature>
<dbReference type="InterPro" id="IPR052536">
    <property type="entry name" value="ABC-4_Integral_Memb_Prot"/>
</dbReference>
<keyword evidence="6" id="KW-0813">Transport</keyword>
<proteinExistence type="inferred from homology"/>
<feature type="transmembrane region" description="Helical" evidence="6">
    <location>
        <begin position="225"/>
        <end position="249"/>
    </location>
</feature>
<reference evidence="8 9" key="1">
    <citation type="submission" date="2017-11" db="EMBL/GenBank/DDBJ databases">
        <title>Comparitive Functional Genomics of Dry Heat Resistant strains isolated from the Viking Spacecraft.</title>
        <authorList>
            <person name="Seuylemezian A."/>
            <person name="Cooper K."/>
            <person name="Vaishampayan P."/>
        </authorList>
    </citation>
    <scope>NUCLEOTIDE SEQUENCE [LARGE SCALE GENOMIC DNA]</scope>
    <source>
        <strain evidence="8 9">V1-29</strain>
    </source>
</reference>
<feature type="domain" description="ABC3 transporter permease C-terminal" evidence="7">
    <location>
        <begin position="62"/>
        <end position="175"/>
    </location>
</feature>
<gene>
    <name evidence="8" type="ORF">CUU66_09970</name>
</gene>
<dbReference type="GO" id="GO:0055085">
    <property type="term" value="P:transmembrane transport"/>
    <property type="evidence" value="ECO:0007669"/>
    <property type="project" value="UniProtKB-UniRule"/>
</dbReference>
<dbReference type="InterPro" id="IPR027022">
    <property type="entry name" value="ABC_permease_BceB-typ"/>
</dbReference>
<feature type="transmembrane region" description="Helical" evidence="6">
    <location>
        <begin position="281"/>
        <end position="302"/>
    </location>
</feature>
<evidence type="ECO:0000256" key="2">
    <source>
        <dbReference type="ARBA" id="ARBA00022475"/>
    </source>
</evidence>
<evidence type="ECO:0000256" key="1">
    <source>
        <dbReference type="ARBA" id="ARBA00004651"/>
    </source>
</evidence>
<dbReference type="Pfam" id="PF02687">
    <property type="entry name" value="FtsX"/>
    <property type="match status" value="1"/>
</dbReference>
<dbReference type="InterPro" id="IPR003838">
    <property type="entry name" value="ABC3_permease_C"/>
</dbReference>
<evidence type="ECO:0000313" key="9">
    <source>
        <dbReference type="Proteomes" id="UP000234748"/>
    </source>
</evidence>
<feature type="transmembrane region" description="Helical" evidence="6">
    <location>
        <begin position="584"/>
        <end position="607"/>
    </location>
</feature>
<feature type="transmembrane region" description="Helical" evidence="6">
    <location>
        <begin position="62"/>
        <end position="82"/>
    </location>
</feature>
<evidence type="ECO:0000259" key="7">
    <source>
        <dbReference type="Pfam" id="PF02687"/>
    </source>
</evidence>
<dbReference type="RefSeq" id="WP_101641638.1">
    <property type="nucleotide sequence ID" value="NZ_PGUY01000030.1"/>
</dbReference>
<sequence>MTFLQFALNNVKRNARSYTAYLLSSSFSVMIFFSFAMFIFHPDIKEGYIVQTAQSGMLVAEYIIFFFSFFFIFYSISTFLKMRNKEFGILMIHGMSKRQLNGLIFTENVLIGLFSIMIGMGVGLIFGKLFFMLSGYVMGIPSLSMYLPWKAMILTILAFMIMFVIVSFTTVFFVKTSEVIGLLKGNQKPKPEPKSSLPLSLLATVLIGAGYYISSIATMRTVAIFMIPVAILVIAGTFFLFSQLSVYVLKMLKKNTALYYKRTNMITLSALVYRMKDNARMFFGVTIVTTVAFCAVGTVVSFTGTKKSEVTNSFPFAFQLTEYNAKGQSVEFEKDLAKEKVSYKKVETHTKLLPITGTSKKQGGFIKESAYNKAARALGYDTIDVNSGEAVWIKSSYEAAMNIQTPKSISTTKGQTFVMSTAVDKSVYSHNISVSYSNYVIPDSDFARLTTDHIAYITGYLVSDWEQTTSLNEEKFREKGKVELISRAEVFHMVKQMYSIMLFIGLFIGVVFYLSSVSFLYFRLFSDIEGDRKFYDAISKIGLTDQEIKKISSFQIGLLFFVPFIAAAIHTAVAYTALQEFFETSILGPSLLVIGCFFAVHTLYFLIIRSRYMSQLRGLSPFPK</sequence>
<feature type="transmembrane region" description="Helical" evidence="6">
    <location>
        <begin position="497"/>
        <end position="522"/>
    </location>
</feature>
<name>A0A2N5M6J7_9BACI</name>
<keyword evidence="4 6" id="KW-1133">Transmembrane helix</keyword>
<dbReference type="OrthoDB" id="1937696at2"/>
<keyword evidence="3 6" id="KW-0812">Transmembrane</keyword>
<keyword evidence="9" id="KW-1185">Reference proteome</keyword>
<dbReference type="PANTHER" id="PTHR46795">
    <property type="entry name" value="ABC TRANSPORTER PERMEASE-RELATED-RELATED"/>
    <property type="match status" value="1"/>
</dbReference>
<protein>
    <submittedName>
        <fullName evidence="8">ABC transporter permease</fullName>
    </submittedName>
</protein>
<dbReference type="EMBL" id="PGUY01000030">
    <property type="protein sequence ID" value="PLT29994.1"/>
    <property type="molecule type" value="Genomic_DNA"/>
</dbReference>
<comment type="subcellular location">
    <subcellularLocation>
        <location evidence="1 6">Cell membrane</location>
        <topology evidence="1 6">Multi-pass membrane protein</topology>
    </subcellularLocation>
</comment>
<evidence type="ECO:0000256" key="3">
    <source>
        <dbReference type="ARBA" id="ARBA00022692"/>
    </source>
</evidence>
<accession>A0A2N5M6J7</accession>
<comment type="caution">
    <text evidence="8">The sequence shown here is derived from an EMBL/GenBank/DDBJ whole genome shotgun (WGS) entry which is preliminary data.</text>
</comment>
<feature type="transmembrane region" description="Helical" evidence="6">
    <location>
        <begin position="20"/>
        <end position="42"/>
    </location>
</feature>
<evidence type="ECO:0000256" key="6">
    <source>
        <dbReference type="PIRNR" id="PIRNR018968"/>
    </source>
</evidence>
<keyword evidence="2 6" id="KW-1003">Cell membrane</keyword>
<dbReference type="PANTHER" id="PTHR46795:SF2">
    <property type="entry name" value="ABC TRANSPORTER, PERMEASE PROTEIN"/>
    <property type="match status" value="1"/>
</dbReference>
<evidence type="ECO:0000256" key="5">
    <source>
        <dbReference type="ARBA" id="ARBA00023136"/>
    </source>
</evidence>
<evidence type="ECO:0000256" key="4">
    <source>
        <dbReference type="ARBA" id="ARBA00022989"/>
    </source>
</evidence>
<organism evidence="8 9">
    <name type="scientific">Peribacillus deserti</name>
    <dbReference type="NCBI Taxonomy" id="673318"/>
    <lineage>
        <taxon>Bacteria</taxon>
        <taxon>Bacillati</taxon>
        <taxon>Bacillota</taxon>
        <taxon>Bacilli</taxon>
        <taxon>Bacillales</taxon>
        <taxon>Bacillaceae</taxon>
        <taxon>Peribacillus</taxon>
    </lineage>
</organism>
<dbReference type="PIRSF" id="PIRSF018968">
    <property type="entry name" value="ABC_permease_BceB"/>
    <property type="match status" value="1"/>
</dbReference>
<keyword evidence="5 6" id="KW-0472">Membrane</keyword>
<feature type="transmembrane region" description="Helical" evidence="6">
    <location>
        <begin position="103"/>
        <end position="131"/>
    </location>
</feature>
<dbReference type="GO" id="GO:0005886">
    <property type="term" value="C:plasma membrane"/>
    <property type="evidence" value="ECO:0007669"/>
    <property type="project" value="UniProtKB-SubCell"/>
</dbReference>